<name>A0ACC2QTF7_9NEOP</name>
<reference evidence="1" key="1">
    <citation type="submission" date="2023-03" db="EMBL/GenBank/DDBJ databases">
        <title>Chromosome-level genomes of two armyworms, Mythimna separata and Mythimna loreyi, provide insights into the biosynthesis and reception of sex pheromones.</title>
        <authorList>
            <person name="Zhao H."/>
        </authorList>
    </citation>
    <scope>NUCLEOTIDE SEQUENCE</scope>
    <source>
        <strain evidence="1">BeijingLab</strain>
    </source>
</reference>
<sequence>MSNISKRRREGSRTKIKSMGDHKEFLKRITKTLYYGQLPTLPCLSLPVTEISCELWSVSQRGRSLRRLHADAAAGIARSACVSPCALVLAILYLERLNACNPDYIHNAAPADLFLVSLMVGNKFLQDDGEDDDVVCSEWAASGGLELDQLKKLEIEFLNAIDWKVFVSDKSFEAGLVWLERQVALRQAQLRGFFTYGDLTAASGAGAGAGLLPGLARGLGAAAAALALTYLGALVALLAARAWLPALHLAAARPPLTPLASLSSLDALDTSIITHSLQPDLTPYTNNATVNQSTLDILAEQTVPDSFKCCTKWTKYQDSTVSKRNWYDAIVVYDWKSLEPWWSTTSVLNWLYQSSLVNPMQRWLDKLGSYAELVARDMHGGERCPGLPPGRGAAPACVRQWLNLSKLGALVGSVSDR</sequence>
<dbReference type="EMBL" id="CM056791">
    <property type="protein sequence ID" value="KAJ8725339.1"/>
    <property type="molecule type" value="Genomic_DNA"/>
</dbReference>
<organism evidence="1 2">
    <name type="scientific">Mythimna loreyi</name>
    <dbReference type="NCBI Taxonomy" id="667449"/>
    <lineage>
        <taxon>Eukaryota</taxon>
        <taxon>Metazoa</taxon>
        <taxon>Ecdysozoa</taxon>
        <taxon>Arthropoda</taxon>
        <taxon>Hexapoda</taxon>
        <taxon>Insecta</taxon>
        <taxon>Pterygota</taxon>
        <taxon>Neoptera</taxon>
        <taxon>Endopterygota</taxon>
        <taxon>Lepidoptera</taxon>
        <taxon>Glossata</taxon>
        <taxon>Ditrysia</taxon>
        <taxon>Noctuoidea</taxon>
        <taxon>Noctuidae</taxon>
        <taxon>Noctuinae</taxon>
        <taxon>Hadenini</taxon>
        <taxon>Mythimna</taxon>
    </lineage>
</organism>
<keyword evidence="2" id="KW-1185">Reference proteome</keyword>
<gene>
    <name evidence="1" type="ORF">PYW08_003522</name>
</gene>
<comment type="caution">
    <text evidence="1">The sequence shown here is derived from an EMBL/GenBank/DDBJ whole genome shotgun (WGS) entry which is preliminary data.</text>
</comment>
<proteinExistence type="predicted"/>
<accession>A0ACC2QTF7</accession>
<dbReference type="Proteomes" id="UP001231649">
    <property type="component" value="Chromosome 15"/>
</dbReference>
<evidence type="ECO:0000313" key="2">
    <source>
        <dbReference type="Proteomes" id="UP001231649"/>
    </source>
</evidence>
<protein>
    <submittedName>
        <fullName evidence="1">Uncharacterized protein</fullName>
    </submittedName>
</protein>
<evidence type="ECO:0000313" key="1">
    <source>
        <dbReference type="EMBL" id="KAJ8725339.1"/>
    </source>
</evidence>